<keyword evidence="2" id="KW-1185">Reference proteome</keyword>
<name>A0ABV1MS25_9BACI</name>
<sequence>MTKNLFSKQQQAQLKLNPYVKTVSAKAITYTEELSTFRNISIKELESNLYNKFSRIKGLEYICENT</sequence>
<evidence type="ECO:0000313" key="2">
    <source>
        <dbReference type="Proteomes" id="UP001478862"/>
    </source>
</evidence>
<protein>
    <submittedName>
        <fullName evidence="1">Uncharacterized protein</fullName>
    </submittedName>
</protein>
<dbReference type="EMBL" id="JBEGDG010000007">
    <property type="protein sequence ID" value="MEQ6355316.1"/>
    <property type="molecule type" value="Genomic_DNA"/>
</dbReference>
<organism evidence="1 2">
    <name type="scientific">Lysinibacillus zambalensis</name>
    <dbReference type="NCBI Taxonomy" id="3160866"/>
    <lineage>
        <taxon>Bacteria</taxon>
        <taxon>Bacillati</taxon>
        <taxon>Bacillota</taxon>
        <taxon>Bacilli</taxon>
        <taxon>Bacillales</taxon>
        <taxon>Bacillaceae</taxon>
        <taxon>Lysinibacillus</taxon>
    </lineage>
</organism>
<evidence type="ECO:0000313" key="1">
    <source>
        <dbReference type="EMBL" id="MEQ6355316.1"/>
    </source>
</evidence>
<proteinExistence type="predicted"/>
<dbReference type="RefSeq" id="WP_349659944.1">
    <property type="nucleotide sequence ID" value="NZ_JBEGDG010000007.1"/>
</dbReference>
<dbReference type="Proteomes" id="UP001478862">
    <property type="component" value="Unassembled WGS sequence"/>
</dbReference>
<comment type="caution">
    <text evidence="1">The sequence shown here is derived from an EMBL/GenBank/DDBJ whole genome shotgun (WGS) entry which is preliminary data.</text>
</comment>
<gene>
    <name evidence="1" type="ORF">ABNX05_11865</name>
</gene>
<reference evidence="1 2" key="1">
    <citation type="submission" date="2024-06" db="EMBL/GenBank/DDBJ databases">
        <title>Lysinibacillus zambalefons sp. nov., a Novel Firmicute Isolated from the Poon Bato Zambales Hyperalkaline Spring.</title>
        <authorList>
            <person name="Aja J.A."/>
            <person name="Lazaro J.E.H."/>
            <person name="Llorin L.D."/>
            <person name="Lim K.R."/>
            <person name="Teodosio J."/>
            <person name="Dalisay D.S."/>
        </authorList>
    </citation>
    <scope>NUCLEOTIDE SEQUENCE [LARGE SCALE GENOMIC DNA]</scope>
    <source>
        <strain evidence="1 2">M3</strain>
    </source>
</reference>
<accession>A0ABV1MS25</accession>